<dbReference type="PANTHER" id="PTHR12694:SF8">
    <property type="entry name" value="TRANSCRIPTION INITIATION FACTOR IIA SUBUNIT 1"/>
    <property type="match status" value="1"/>
</dbReference>
<dbReference type="OrthoDB" id="6275927at2759"/>
<accession>A0A830I0P7</accession>
<dbReference type="Pfam" id="PF03153">
    <property type="entry name" value="TFIIA"/>
    <property type="match status" value="1"/>
</dbReference>
<feature type="region of interest" description="Disordered" evidence="5">
    <location>
        <begin position="88"/>
        <end position="183"/>
    </location>
</feature>
<dbReference type="GO" id="GO:0006367">
    <property type="term" value="P:transcription initiation at RNA polymerase II promoter"/>
    <property type="evidence" value="ECO:0007669"/>
    <property type="project" value="InterPro"/>
</dbReference>
<evidence type="ECO:0000256" key="4">
    <source>
        <dbReference type="ARBA" id="ARBA00023242"/>
    </source>
</evidence>
<sequence length="233" mass="23836">MAPQGSAPPPAPPSEPAVSGLHFSAHASYLNVINHVIASLRPVFFQEGAGELELDMLKKTWMLKIEQAGIAPAPGATATTTPAITHAAAVPPNSGSVPETVPQSAPLSSAAPDTSAHALAAATQPSEEPQKEAAAAAAAAAGTKRKREDEDAGGEGAAATAAAEDDDDDGDDLNSDDDDDDDEAALATKDLLLAQYESVHHAKGKWRIALKAGVVHVNGRDVPFSTAKAELQF</sequence>
<gene>
    <name evidence="6" type="ORF">PPROV_001036800</name>
</gene>
<proteinExistence type="inferred from homology"/>
<evidence type="ECO:0000256" key="1">
    <source>
        <dbReference type="ARBA" id="ARBA00004123"/>
    </source>
</evidence>
<feature type="compositionally biased region" description="Acidic residues" evidence="5">
    <location>
        <begin position="163"/>
        <end position="183"/>
    </location>
</feature>
<comment type="similarity">
    <text evidence="2">Belongs to the TFIIA subunit 1 family.</text>
</comment>
<evidence type="ECO:0000256" key="2">
    <source>
        <dbReference type="ARBA" id="ARBA00010059"/>
    </source>
</evidence>
<dbReference type="PANTHER" id="PTHR12694">
    <property type="entry name" value="TRANSCRIPTION INITIATION FACTOR IIA SUBUNIT 1"/>
    <property type="match status" value="1"/>
</dbReference>
<evidence type="ECO:0000256" key="5">
    <source>
        <dbReference type="SAM" id="MobiDB-lite"/>
    </source>
</evidence>
<dbReference type="Gene3D" id="1.10.287.100">
    <property type="match status" value="1"/>
</dbReference>
<dbReference type="Proteomes" id="UP000660262">
    <property type="component" value="Unassembled WGS sequence"/>
</dbReference>
<dbReference type="EMBL" id="BNJQ01000035">
    <property type="protein sequence ID" value="GHP11640.1"/>
    <property type="molecule type" value="Genomic_DNA"/>
</dbReference>
<dbReference type="Gene3D" id="2.30.18.10">
    <property type="entry name" value="Transcription factor IIA (TFIIA), beta-barrel domain"/>
    <property type="match status" value="1"/>
</dbReference>
<organism evidence="6 7">
    <name type="scientific">Pycnococcus provasolii</name>
    <dbReference type="NCBI Taxonomy" id="41880"/>
    <lineage>
        <taxon>Eukaryota</taxon>
        <taxon>Viridiplantae</taxon>
        <taxon>Chlorophyta</taxon>
        <taxon>Pseudoscourfieldiophyceae</taxon>
        <taxon>Pseudoscourfieldiales</taxon>
        <taxon>Pycnococcaceae</taxon>
        <taxon>Pycnococcus</taxon>
    </lineage>
</organism>
<evidence type="ECO:0000313" key="7">
    <source>
        <dbReference type="Proteomes" id="UP000660262"/>
    </source>
</evidence>
<dbReference type="GO" id="GO:0005672">
    <property type="term" value="C:transcription factor TFIIA complex"/>
    <property type="evidence" value="ECO:0007669"/>
    <property type="project" value="InterPro"/>
</dbReference>
<dbReference type="AlphaFoldDB" id="A0A830I0P7"/>
<dbReference type="InterPro" id="IPR009088">
    <property type="entry name" value="TFIIA_b-brl"/>
</dbReference>
<evidence type="ECO:0000256" key="3">
    <source>
        <dbReference type="ARBA" id="ARBA00023163"/>
    </source>
</evidence>
<keyword evidence="7" id="KW-1185">Reference proteome</keyword>
<feature type="compositionally biased region" description="Polar residues" evidence="5">
    <location>
        <begin position="93"/>
        <end position="107"/>
    </location>
</feature>
<keyword evidence="3" id="KW-0804">Transcription</keyword>
<reference evidence="6" key="1">
    <citation type="submission" date="2020-10" db="EMBL/GenBank/DDBJ databases">
        <title>Unveiling of a novel bifunctional photoreceptor, Dualchrome1, isolated from a cosmopolitan green alga.</title>
        <authorList>
            <person name="Suzuki S."/>
            <person name="Kawachi M."/>
        </authorList>
    </citation>
    <scope>NUCLEOTIDE SEQUENCE</scope>
    <source>
        <strain evidence="6">NIES 2893</strain>
    </source>
</reference>
<dbReference type="SUPFAM" id="SSF47396">
    <property type="entry name" value="Transcription factor IIA (TFIIA), alpha-helical domain"/>
    <property type="match status" value="1"/>
</dbReference>
<protein>
    <submittedName>
        <fullName evidence="6">Transcription initiation factor IIA subunit 1</fullName>
    </submittedName>
</protein>
<comment type="caution">
    <text evidence="6">The sequence shown here is derived from an EMBL/GenBank/DDBJ whole genome shotgun (WGS) entry which is preliminary data.</text>
</comment>
<keyword evidence="4" id="KW-0539">Nucleus</keyword>
<evidence type="ECO:0000313" key="6">
    <source>
        <dbReference type="EMBL" id="GHP11640.1"/>
    </source>
</evidence>
<dbReference type="SMART" id="SM01371">
    <property type="entry name" value="TFIIA"/>
    <property type="match status" value="1"/>
</dbReference>
<name>A0A830I0P7_9CHLO</name>
<dbReference type="InterPro" id="IPR004855">
    <property type="entry name" value="TFIIA_asu/bsu"/>
</dbReference>
<comment type="subcellular location">
    <subcellularLocation>
        <location evidence="1">Nucleus</location>
    </subcellularLocation>
</comment>
<dbReference type="SUPFAM" id="SSF50784">
    <property type="entry name" value="Transcription factor IIA (TFIIA), beta-barrel domain"/>
    <property type="match status" value="1"/>
</dbReference>